<organism evidence="7 8">
    <name type="scientific">Yinghuangia soli</name>
    <dbReference type="NCBI Taxonomy" id="2908204"/>
    <lineage>
        <taxon>Bacteria</taxon>
        <taxon>Bacillati</taxon>
        <taxon>Actinomycetota</taxon>
        <taxon>Actinomycetes</taxon>
        <taxon>Kitasatosporales</taxon>
        <taxon>Streptomycetaceae</taxon>
        <taxon>Yinghuangia</taxon>
    </lineage>
</organism>
<dbReference type="EMBL" id="JAKFHA010000029">
    <property type="protein sequence ID" value="MCF2532012.1"/>
    <property type="molecule type" value="Genomic_DNA"/>
</dbReference>
<dbReference type="PANTHER" id="PTHR42847">
    <property type="entry name" value="ALKANESULFONATE MONOOXYGENASE"/>
    <property type="match status" value="1"/>
</dbReference>
<feature type="region of interest" description="Disordered" evidence="5">
    <location>
        <begin position="160"/>
        <end position="181"/>
    </location>
</feature>
<evidence type="ECO:0000259" key="6">
    <source>
        <dbReference type="Pfam" id="PF00296"/>
    </source>
</evidence>
<keyword evidence="1" id="KW-0285">Flavoprotein</keyword>
<dbReference type="SUPFAM" id="SSF51679">
    <property type="entry name" value="Bacterial luciferase-like"/>
    <property type="match status" value="1"/>
</dbReference>
<evidence type="ECO:0000256" key="2">
    <source>
        <dbReference type="ARBA" id="ARBA00022643"/>
    </source>
</evidence>
<name>A0AA41Q6B0_9ACTN</name>
<dbReference type="GO" id="GO:0008726">
    <property type="term" value="F:alkanesulfonate monooxygenase activity"/>
    <property type="evidence" value="ECO:0007669"/>
    <property type="project" value="TreeGrafter"/>
</dbReference>
<reference evidence="7" key="1">
    <citation type="submission" date="2022-01" db="EMBL/GenBank/DDBJ databases">
        <title>Genome-Based Taxonomic Classification of the Phylum Actinobacteria.</title>
        <authorList>
            <person name="Gao Y."/>
        </authorList>
    </citation>
    <scope>NUCLEOTIDE SEQUENCE</scope>
    <source>
        <strain evidence="7">KLBMP 8922</strain>
    </source>
</reference>
<comment type="caution">
    <text evidence="7">The sequence shown here is derived from an EMBL/GenBank/DDBJ whole genome shotgun (WGS) entry which is preliminary data.</text>
</comment>
<proteinExistence type="predicted"/>
<evidence type="ECO:0000256" key="3">
    <source>
        <dbReference type="ARBA" id="ARBA00023002"/>
    </source>
</evidence>
<protein>
    <submittedName>
        <fullName evidence="7">LLM class F420-dependent oxidoreductase</fullName>
    </submittedName>
</protein>
<dbReference type="InterPro" id="IPR011251">
    <property type="entry name" value="Luciferase-like_dom"/>
</dbReference>
<dbReference type="Gene3D" id="3.20.20.30">
    <property type="entry name" value="Luciferase-like domain"/>
    <property type="match status" value="1"/>
</dbReference>
<dbReference type="InterPro" id="IPR019952">
    <property type="entry name" value="F420_OxRdatse_Rv1855c_pred"/>
</dbReference>
<keyword evidence="3" id="KW-0560">Oxidoreductase</keyword>
<feature type="domain" description="Luciferase-like" evidence="6">
    <location>
        <begin position="7"/>
        <end position="249"/>
    </location>
</feature>
<evidence type="ECO:0000256" key="5">
    <source>
        <dbReference type="SAM" id="MobiDB-lite"/>
    </source>
</evidence>
<accession>A0AA41Q6B0</accession>
<dbReference type="PANTHER" id="PTHR42847:SF4">
    <property type="entry name" value="ALKANESULFONATE MONOOXYGENASE-RELATED"/>
    <property type="match status" value="1"/>
</dbReference>
<dbReference type="Proteomes" id="UP001165378">
    <property type="component" value="Unassembled WGS sequence"/>
</dbReference>
<keyword evidence="8" id="KW-1185">Reference proteome</keyword>
<sequence length="308" mass="33691">MDLRVFTEPQQGASYDTLLTVAKATEELGYDAFFRSDHYLRMGDGDPLPGPTDAWITLAGLARETKRIRLGTLMTAATFRLPGVLAIQVAQVDAMSGGRVELGLGAGWFEEEHTAYGIPFPADKFDRLEEQLAIVTGLWETPEGKTFDFAGKHYTLADSPALPKPVQQPRPPVLIGGHGRKRTPRLAARYADEFNVPFSSPEVTTRLIDGVRTAMDVEGRAHDTMTFSNVLVACVGRDEAEINRRAAAIGREPGELRENGLAGTPAEVVDKIGRYAEVGSTRIYLQILDLSDLDHLELVAAEVMRQLG</sequence>
<evidence type="ECO:0000256" key="1">
    <source>
        <dbReference type="ARBA" id="ARBA00022630"/>
    </source>
</evidence>
<keyword evidence="2" id="KW-0288">FMN</keyword>
<dbReference type="InterPro" id="IPR050172">
    <property type="entry name" value="SsuD_RutA_monooxygenase"/>
</dbReference>
<dbReference type="RefSeq" id="WP_235056733.1">
    <property type="nucleotide sequence ID" value="NZ_JAKFHA010000029.1"/>
</dbReference>
<evidence type="ECO:0000313" key="7">
    <source>
        <dbReference type="EMBL" id="MCF2532012.1"/>
    </source>
</evidence>
<dbReference type="Pfam" id="PF00296">
    <property type="entry name" value="Bac_luciferase"/>
    <property type="match status" value="1"/>
</dbReference>
<keyword evidence="4" id="KW-0503">Monooxygenase</keyword>
<feature type="compositionally biased region" description="Pro residues" evidence="5">
    <location>
        <begin position="162"/>
        <end position="172"/>
    </location>
</feature>
<evidence type="ECO:0000256" key="4">
    <source>
        <dbReference type="ARBA" id="ARBA00023033"/>
    </source>
</evidence>
<dbReference type="AlphaFoldDB" id="A0AA41Q6B0"/>
<dbReference type="GO" id="GO:0046306">
    <property type="term" value="P:alkanesulfonate catabolic process"/>
    <property type="evidence" value="ECO:0007669"/>
    <property type="project" value="TreeGrafter"/>
</dbReference>
<dbReference type="NCBIfam" id="TIGR03560">
    <property type="entry name" value="F420_Rv1855c"/>
    <property type="match status" value="1"/>
</dbReference>
<gene>
    <name evidence="7" type="ORF">LZ495_33015</name>
</gene>
<evidence type="ECO:0000313" key="8">
    <source>
        <dbReference type="Proteomes" id="UP001165378"/>
    </source>
</evidence>
<dbReference type="InterPro" id="IPR036661">
    <property type="entry name" value="Luciferase-like_sf"/>
</dbReference>